<reference evidence="2 3" key="1">
    <citation type="submission" date="2013-09" db="EMBL/GenBank/DDBJ databases">
        <title>Corchorus capsularis genome sequencing.</title>
        <authorList>
            <person name="Alam M."/>
            <person name="Haque M.S."/>
            <person name="Islam M.S."/>
            <person name="Emdad E.M."/>
            <person name="Islam M.M."/>
            <person name="Ahmed B."/>
            <person name="Halim A."/>
            <person name="Hossen Q.M.M."/>
            <person name="Hossain M.Z."/>
            <person name="Ahmed R."/>
            <person name="Khan M.M."/>
            <person name="Islam R."/>
            <person name="Rashid M.M."/>
            <person name="Khan S.A."/>
            <person name="Rahman M.S."/>
            <person name="Alam M."/>
        </authorList>
    </citation>
    <scope>NUCLEOTIDE SEQUENCE [LARGE SCALE GENOMIC DNA]</scope>
    <source>
        <strain evidence="3">cv. CVL-1</strain>
        <tissue evidence="2">Whole seedling</tissue>
    </source>
</reference>
<dbReference type="Proteomes" id="UP000188268">
    <property type="component" value="Unassembled WGS sequence"/>
</dbReference>
<proteinExistence type="predicted"/>
<evidence type="ECO:0000313" key="3">
    <source>
        <dbReference type="Proteomes" id="UP000188268"/>
    </source>
</evidence>
<dbReference type="Gramene" id="OMO87194">
    <property type="protein sequence ID" value="OMO87194"/>
    <property type="gene ID" value="CCACVL1_09211"/>
</dbReference>
<organism evidence="2 3">
    <name type="scientific">Corchorus capsularis</name>
    <name type="common">Jute</name>
    <dbReference type="NCBI Taxonomy" id="210143"/>
    <lineage>
        <taxon>Eukaryota</taxon>
        <taxon>Viridiplantae</taxon>
        <taxon>Streptophyta</taxon>
        <taxon>Embryophyta</taxon>
        <taxon>Tracheophyta</taxon>
        <taxon>Spermatophyta</taxon>
        <taxon>Magnoliopsida</taxon>
        <taxon>eudicotyledons</taxon>
        <taxon>Gunneridae</taxon>
        <taxon>Pentapetalae</taxon>
        <taxon>rosids</taxon>
        <taxon>malvids</taxon>
        <taxon>Malvales</taxon>
        <taxon>Malvaceae</taxon>
        <taxon>Grewioideae</taxon>
        <taxon>Apeibeae</taxon>
        <taxon>Corchorus</taxon>
    </lineage>
</organism>
<gene>
    <name evidence="2" type="ORF">CCACVL1_09211</name>
</gene>
<protein>
    <submittedName>
        <fullName evidence="2">Uncharacterized protein</fullName>
    </submittedName>
</protein>
<accession>A0A1R3IXB1</accession>
<dbReference type="EMBL" id="AWWV01009265">
    <property type="protein sequence ID" value="OMO87194.1"/>
    <property type="molecule type" value="Genomic_DNA"/>
</dbReference>
<feature type="region of interest" description="Disordered" evidence="1">
    <location>
        <begin position="1"/>
        <end position="22"/>
    </location>
</feature>
<evidence type="ECO:0000256" key="1">
    <source>
        <dbReference type="SAM" id="MobiDB-lite"/>
    </source>
</evidence>
<keyword evidence="3" id="KW-1185">Reference proteome</keyword>
<name>A0A1R3IXB1_COCAP</name>
<dbReference type="AlphaFoldDB" id="A0A1R3IXB1"/>
<evidence type="ECO:0000313" key="2">
    <source>
        <dbReference type="EMBL" id="OMO87194.1"/>
    </source>
</evidence>
<feature type="non-terminal residue" evidence="2">
    <location>
        <position position="1"/>
    </location>
</feature>
<sequence length="22" mass="2036">GQSGKASEEVVASTGAALDMGA</sequence>
<comment type="caution">
    <text evidence="2">The sequence shown here is derived from an EMBL/GenBank/DDBJ whole genome shotgun (WGS) entry which is preliminary data.</text>
</comment>